<evidence type="ECO:0000256" key="2">
    <source>
        <dbReference type="ARBA" id="ARBA00023012"/>
    </source>
</evidence>
<keyword evidence="1 3" id="KW-0597">Phosphoprotein</keyword>
<dbReference type="AlphaFoldDB" id="A0A5B8CTG8"/>
<sequence>MYRLLLVEDSALIRDVIVEMLHDCDQLDVKDIATTSDEAIALLNSKQYDMIVLDIELAKGTGFDVVRHTRQQSYAFKAPDIVMLTNHGNSYYRNLAHNMGVEYFFDKSLQFDECMDVIQQHASAVS</sequence>
<evidence type="ECO:0000256" key="3">
    <source>
        <dbReference type="PROSITE-ProRule" id="PRU00169"/>
    </source>
</evidence>
<evidence type="ECO:0000313" key="6">
    <source>
        <dbReference type="Proteomes" id="UP000311008"/>
    </source>
</evidence>
<dbReference type="InterPro" id="IPR001789">
    <property type="entry name" value="Sig_transdc_resp-reg_receiver"/>
</dbReference>
<feature type="domain" description="Response regulatory" evidence="4">
    <location>
        <begin position="3"/>
        <end position="122"/>
    </location>
</feature>
<dbReference type="PANTHER" id="PTHR44591">
    <property type="entry name" value="STRESS RESPONSE REGULATOR PROTEIN 1"/>
    <property type="match status" value="1"/>
</dbReference>
<dbReference type="PANTHER" id="PTHR44591:SF14">
    <property type="entry name" value="PROTEIN PILG"/>
    <property type="match status" value="1"/>
</dbReference>
<proteinExistence type="predicted"/>
<dbReference type="Pfam" id="PF00072">
    <property type="entry name" value="Response_reg"/>
    <property type="match status" value="1"/>
</dbReference>
<dbReference type="PROSITE" id="PS50110">
    <property type="entry name" value="RESPONSE_REGULATORY"/>
    <property type="match status" value="1"/>
</dbReference>
<organism evidence="5 6">
    <name type="scientific">Methylophilus medardicus</name>
    <dbReference type="NCBI Taxonomy" id="2588534"/>
    <lineage>
        <taxon>Bacteria</taxon>
        <taxon>Pseudomonadati</taxon>
        <taxon>Pseudomonadota</taxon>
        <taxon>Betaproteobacteria</taxon>
        <taxon>Nitrosomonadales</taxon>
        <taxon>Methylophilaceae</taxon>
        <taxon>Methylophilus</taxon>
    </lineage>
</organism>
<dbReference type="InterPro" id="IPR050595">
    <property type="entry name" value="Bact_response_regulator"/>
</dbReference>
<dbReference type="KEGG" id="mmec:FIU01_08820"/>
<dbReference type="RefSeq" id="WP_140003952.1">
    <property type="nucleotide sequence ID" value="NZ_CP040946.1"/>
</dbReference>
<gene>
    <name evidence="5" type="ORF">FIU01_08820</name>
</gene>
<dbReference type="SUPFAM" id="SSF52172">
    <property type="entry name" value="CheY-like"/>
    <property type="match status" value="1"/>
</dbReference>
<keyword evidence="6" id="KW-1185">Reference proteome</keyword>
<dbReference type="EMBL" id="CP040946">
    <property type="protein sequence ID" value="QDC44622.1"/>
    <property type="molecule type" value="Genomic_DNA"/>
</dbReference>
<feature type="modified residue" description="4-aspartylphosphate" evidence="3">
    <location>
        <position position="54"/>
    </location>
</feature>
<name>A0A5B8CTG8_9PROT</name>
<dbReference type="GO" id="GO:0000160">
    <property type="term" value="P:phosphorelay signal transduction system"/>
    <property type="evidence" value="ECO:0007669"/>
    <property type="project" value="UniProtKB-KW"/>
</dbReference>
<dbReference type="SMART" id="SM00448">
    <property type="entry name" value="REC"/>
    <property type="match status" value="1"/>
</dbReference>
<evidence type="ECO:0000256" key="1">
    <source>
        <dbReference type="ARBA" id="ARBA00022553"/>
    </source>
</evidence>
<dbReference type="CDD" id="cd00156">
    <property type="entry name" value="REC"/>
    <property type="match status" value="1"/>
</dbReference>
<evidence type="ECO:0000259" key="4">
    <source>
        <dbReference type="PROSITE" id="PS50110"/>
    </source>
</evidence>
<reference evidence="6" key="1">
    <citation type="journal article" date="2019" name="ISME J.">
        <title>Evolution in action: habitat transition from sediment to the pelagial leads to genome streamlining in Methylophilaceae.</title>
        <authorList>
            <person name="Salcher M."/>
            <person name="Schaefle D."/>
            <person name="Kaspar M."/>
            <person name="Neuenschwander S.M."/>
            <person name="Ghai R."/>
        </authorList>
    </citation>
    <scope>NUCLEOTIDE SEQUENCE [LARGE SCALE GENOMIC DNA]</scope>
    <source>
        <strain evidence="6">MMS-M-51</strain>
    </source>
</reference>
<protein>
    <submittedName>
        <fullName evidence="5">Response regulator</fullName>
    </submittedName>
</protein>
<dbReference type="InterPro" id="IPR011006">
    <property type="entry name" value="CheY-like_superfamily"/>
</dbReference>
<accession>A0A5B8CTG8</accession>
<dbReference type="Proteomes" id="UP000311008">
    <property type="component" value="Chromosome"/>
</dbReference>
<dbReference type="Gene3D" id="3.40.50.2300">
    <property type="match status" value="1"/>
</dbReference>
<dbReference type="OrthoDB" id="8562345at2"/>
<evidence type="ECO:0000313" key="5">
    <source>
        <dbReference type="EMBL" id="QDC44622.1"/>
    </source>
</evidence>
<keyword evidence="2" id="KW-0902">Two-component regulatory system</keyword>